<sequence length="215" mass="21370">MAPAARSGGAGRLRASCAEADGCATIRLAPPVGPPAQQARDILGALGGYARRAGQVRVIFLWAVSDVIGGTPLASAAAPADGEAGSGAVAALAEALDALPQLVVGLVDRPVGAAESCLFACCDAVHASAAAEFALAEDGAEGFASMPLVLLRRLGTAALAASAPSAPAAVCAWRAVELGLATEVVESTQRRWEGAVRAELREPCREACASAEGDG</sequence>
<keyword evidence="2" id="KW-1185">Reference proteome</keyword>
<dbReference type="SUPFAM" id="SSF52096">
    <property type="entry name" value="ClpP/crotonase"/>
    <property type="match status" value="1"/>
</dbReference>
<accession>A0ABN9W2U7</accession>
<protein>
    <recommendedName>
        <fullName evidence="3">Enoyl-CoA hydratase</fullName>
    </recommendedName>
</protein>
<reference evidence="1" key="1">
    <citation type="submission" date="2023-10" db="EMBL/GenBank/DDBJ databases">
        <authorList>
            <person name="Chen Y."/>
            <person name="Shah S."/>
            <person name="Dougan E. K."/>
            <person name="Thang M."/>
            <person name="Chan C."/>
        </authorList>
    </citation>
    <scope>NUCLEOTIDE SEQUENCE [LARGE SCALE GENOMIC DNA]</scope>
</reference>
<dbReference type="InterPro" id="IPR029045">
    <property type="entry name" value="ClpP/crotonase-like_dom_sf"/>
</dbReference>
<dbReference type="Proteomes" id="UP001189429">
    <property type="component" value="Unassembled WGS sequence"/>
</dbReference>
<proteinExistence type="predicted"/>
<evidence type="ECO:0000313" key="1">
    <source>
        <dbReference type="EMBL" id="CAK0879256.1"/>
    </source>
</evidence>
<dbReference type="Gene3D" id="3.90.226.10">
    <property type="entry name" value="2-enoyl-CoA Hydratase, Chain A, domain 1"/>
    <property type="match status" value="1"/>
</dbReference>
<name>A0ABN9W2U7_9DINO</name>
<gene>
    <name evidence="1" type="ORF">PCOR1329_LOCUS62729</name>
</gene>
<dbReference type="EMBL" id="CAUYUJ010017935">
    <property type="protein sequence ID" value="CAK0879256.1"/>
    <property type="molecule type" value="Genomic_DNA"/>
</dbReference>
<evidence type="ECO:0008006" key="3">
    <source>
        <dbReference type="Google" id="ProtNLM"/>
    </source>
</evidence>
<comment type="caution">
    <text evidence="1">The sequence shown here is derived from an EMBL/GenBank/DDBJ whole genome shotgun (WGS) entry which is preliminary data.</text>
</comment>
<organism evidence="1 2">
    <name type="scientific">Prorocentrum cordatum</name>
    <dbReference type="NCBI Taxonomy" id="2364126"/>
    <lineage>
        <taxon>Eukaryota</taxon>
        <taxon>Sar</taxon>
        <taxon>Alveolata</taxon>
        <taxon>Dinophyceae</taxon>
        <taxon>Prorocentrales</taxon>
        <taxon>Prorocentraceae</taxon>
        <taxon>Prorocentrum</taxon>
    </lineage>
</organism>
<evidence type="ECO:0000313" key="2">
    <source>
        <dbReference type="Proteomes" id="UP001189429"/>
    </source>
</evidence>